<feature type="region of interest" description="Disordered" evidence="1">
    <location>
        <begin position="1"/>
        <end position="82"/>
    </location>
</feature>
<sequence>MHVSSYGRSRWRRLPSSESPSRLVKSTLPQEENELPNVNIDEVSPSGISPASTRRTAKLHVPSSPRKPDRPHTMEAGPTEHETIYAGLDLGSSVPSVSRTIRNEHKILDTIERDERYVDKVKLKKMLDNEKGVDWEERRKHRRKAKPIGPPRKRARVSKATPADPETCENDETSSAPSSREASVVPPKKSLRPLPKRPVVSPDVDESDEAIHSEHTPEEFAGSKTVLQPPKSNATSKKDKNAWLPVSVGAQIADNNAVLAVPQDRAELKANTNHARGDPHSVAEREGPKPVLMAMHASRLPPPGRLGYVNPTVAGSIASKPTSEVFEKKEPQQEKSDWLPIHIPVPAAVTVPDAPPAFAPFALPRGPNTELPDMDGPAQLTNFLASLEIDLSRHIHLFLTNDITCVADLAQYCGFREANLTRRMKEMFFDPFHYADSEGRNLKRKRISESEAGFEWAGFGDVGGAPRDDCKGLKQAEIYALIHGIGVLKQRRLEEHNAFPATKY</sequence>
<protein>
    <submittedName>
        <fullName evidence="2">Uncharacterized protein</fullName>
    </submittedName>
</protein>
<evidence type="ECO:0000313" key="2">
    <source>
        <dbReference type="EMBL" id="GAT42805.1"/>
    </source>
</evidence>
<reference evidence="2" key="1">
    <citation type="submission" date="2014-09" db="EMBL/GenBank/DDBJ databases">
        <title>Genome sequence of the luminous mushroom Mycena chlorophos for searching fungal bioluminescence genes.</title>
        <authorList>
            <person name="Tanaka Y."/>
            <person name="Kasuga D."/>
            <person name="Oba Y."/>
            <person name="Hase S."/>
            <person name="Sato K."/>
            <person name="Oba Y."/>
            <person name="Sakakibara Y."/>
        </authorList>
    </citation>
    <scope>NUCLEOTIDE SEQUENCE</scope>
</reference>
<dbReference type="EMBL" id="DF838281">
    <property type="protein sequence ID" value="GAT42805.1"/>
    <property type="molecule type" value="Genomic_DNA"/>
</dbReference>
<feature type="compositionally biased region" description="Basic residues" evidence="1">
    <location>
        <begin position="139"/>
        <end position="157"/>
    </location>
</feature>
<feature type="region of interest" description="Disordered" evidence="1">
    <location>
        <begin position="123"/>
        <end position="238"/>
    </location>
</feature>
<name>A0ABQ0KVH5_MYCCL</name>
<feature type="compositionally biased region" description="Basic and acidic residues" evidence="1">
    <location>
        <begin position="66"/>
        <end position="82"/>
    </location>
</feature>
<accession>A0ABQ0KVH5</accession>
<keyword evidence="3" id="KW-1185">Reference proteome</keyword>
<evidence type="ECO:0000313" key="3">
    <source>
        <dbReference type="Proteomes" id="UP000815677"/>
    </source>
</evidence>
<evidence type="ECO:0000256" key="1">
    <source>
        <dbReference type="SAM" id="MobiDB-lite"/>
    </source>
</evidence>
<organism evidence="2 3">
    <name type="scientific">Mycena chlorophos</name>
    <name type="common">Agaric fungus</name>
    <name type="synonym">Agaricus chlorophos</name>
    <dbReference type="NCBI Taxonomy" id="658473"/>
    <lineage>
        <taxon>Eukaryota</taxon>
        <taxon>Fungi</taxon>
        <taxon>Dikarya</taxon>
        <taxon>Basidiomycota</taxon>
        <taxon>Agaricomycotina</taxon>
        <taxon>Agaricomycetes</taxon>
        <taxon>Agaricomycetidae</taxon>
        <taxon>Agaricales</taxon>
        <taxon>Marasmiineae</taxon>
        <taxon>Mycenaceae</taxon>
        <taxon>Mycena</taxon>
    </lineage>
</organism>
<proteinExistence type="predicted"/>
<gene>
    <name evidence="2" type="ORF">MCHLO_00506</name>
</gene>
<feature type="compositionally biased region" description="Basic and acidic residues" evidence="1">
    <location>
        <begin position="209"/>
        <end position="218"/>
    </location>
</feature>
<feature type="compositionally biased region" description="Basic and acidic residues" evidence="1">
    <location>
        <begin position="123"/>
        <end position="138"/>
    </location>
</feature>
<dbReference type="Proteomes" id="UP000815677">
    <property type="component" value="Unassembled WGS sequence"/>
</dbReference>
<feature type="compositionally biased region" description="Low complexity" evidence="1">
    <location>
        <begin position="14"/>
        <end position="23"/>
    </location>
</feature>